<dbReference type="Pfam" id="PF02626">
    <property type="entry name" value="CT_A_B"/>
    <property type="match status" value="1"/>
</dbReference>
<dbReference type="SUPFAM" id="SSF50891">
    <property type="entry name" value="Cyclophilin-like"/>
    <property type="match status" value="1"/>
</dbReference>
<reference evidence="5 6" key="1">
    <citation type="submission" date="2024-02" db="EMBL/GenBank/DDBJ databases">
        <title>Deinococcus xinjiangensis NBRC 107630.</title>
        <authorList>
            <person name="Ichikawa N."/>
            <person name="Katano-Makiyama Y."/>
            <person name="Hidaka K."/>
        </authorList>
    </citation>
    <scope>NUCLEOTIDE SEQUENCE [LARGE SCALE GENOMIC DNA]</scope>
    <source>
        <strain evidence="5 6">NBRC 107630</strain>
    </source>
</reference>
<proteinExistence type="predicted"/>
<dbReference type="PANTHER" id="PTHR43309">
    <property type="entry name" value="5-OXOPROLINASE SUBUNIT C"/>
    <property type="match status" value="1"/>
</dbReference>
<feature type="domain" description="Carboxyltransferase" evidence="4">
    <location>
        <begin position="30"/>
        <end position="308"/>
    </location>
</feature>
<organism evidence="5 6">
    <name type="scientific">Deinococcus xinjiangensis</name>
    <dbReference type="NCBI Taxonomy" id="457454"/>
    <lineage>
        <taxon>Bacteria</taxon>
        <taxon>Thermotogati</taxon>
        <taxon>Deinococcota</taxon>
        <taxon>Deinococci</taxon>
        <taxon>Deinococcales</taxon>
        <taxon>Deinococcaceae</taxon>
        <taxon>Deinococcus</taxon>
    </lineage>
</organism>
<evidence type="ECO:0000259" key="4">
    <source>
        <dbReference type="SMART" id="SM00797"/>
    </source>
</evidence>
<accession>A0ABP9VAE4</accession>
<gene>
    <name evidence="5" type="primary">pxpC</name>
    <name evidence="5" type="ORF">Dxin01_00716</name>
</gene>
<evidence type="ECO:0000313" key="6">
    <source>
        <dbReference type="Proteomes" id="UP001458946"/>
    </source>
</evidence>
<protein>
    <submittedName>
        <fullName evidence="5">5-oxoprolinase subunit C</fullName>
    </submittedName>
</protein>
<evidence type="ECO:0000256" key="1">
    <source>
        <dbReference type="ARBA" id="ARBA00022741"/>
    </source>
</evidence>
<keyword evidence="3" id="KW-0067">ATP-binding</keyword>
<name>A0ABP9VAE4_9DEIO</name>
<evidence type="ECO:0000256" key="2">
    <source>
        <dbReference type="ARBA" id="ARBA00022801"/>
    </source>
</evidence>
<dbReference type="PANTHER" id="PTHR43309:SF3">
    <property type="entry name" value="5-OXOPROLINASE SUBUNIT C"/>
    <property type="match status" value="1"/>
</dbReference>
<evidence type="ECO:0000313" key="5">
    <source>
        <dbReference type="EMBL" id="GAA5500988.1"/>
    </source>
</evidence>
<sequence>MSERASWHRLEVLRAGLQTTVQDLGRRARALGIPASGAADPVALRLANALVGNAAHAAALELTLSGPTLRFGAGAVVALCGAPFEAALDGKPLALWRAVQVQAGQTLSIGGTPRGMRAVLAVRGGLLGQEAFGSRSTDLRAGFGGLGRALEAGDTLEWAAPSPTLTLPAAPFRVWIAPDLHTLDTRVLRVLPTPEASPDLLKNLTSTAFTVNKQADRMGVRLAESLSAPHDPSRQSLPNLAGMVQLPPDGKPILLLPDAGTHGGYPTPLVVIGADLPKLGQLRPHDRLFFRVVSRAQARAALAEQERALRSAEAGLRLLWS</sequence>
<keyword evidence="2" id="KW-0378">Hydrolase</keyword>
<dbReference type="Proteomes" id="UP001458946">
    <property type="component" value="Unassembled WGS sequence"/>
</dbReference>
<comment type="caution">
    <text evidence="5">The sequence shown here is derived from an EMBL/GenBank/DDBJ whole genome shotgun (WGS) entry which is preliminary data.</text>
</comment>
<dbReference type="InterPro" id="IPR003778">
    <property type="entry name" value="CT_A_B"/>
</dbReference>
<dbReference type="RefSeq" id="WP_353540964.1">
    <property type="nucleotide sequence ID" value="NZ_BAABRN010000005.1"/>
</dbReference>
<dbReference type="SMART" id="SM00797">
    <property type="entry name" value="AHS2"/>
    <property type="match status" value="1"/>
</dbReference>
<dbReference type="InterPro" id="IPR052708">
    <property type="entry name" value="PxpC"/>
</dbReference>
<keyword evidence="6" id="KW-1185">Reference proteome</keyword>
<dbReference type="EMBL" id="BAABRN010000005">
    <property type="protein sequence ID" value="GAA5500988.1"/>
    <property type="molecule type" value="Genomic_DNA"/>
</dbReference>
<dbReference type="InterPro" id="IPR029000">
    <property type="entry name" value="Cyclophilin-like_dom_sf"/>
</dbReference>
<keyword evidence="1" id="KW-0547">Nucleotide-binding</keyword>
<evidence type="ECO:0000256" key="3">
    <source>
        <dbReference type="ARBA" id="ARBA00022840"/>
    </source>
</evidence>
<dbReference type="Gene3D" id="2.40.100.10">
    <property type="entry name" value="Cyclophilin-like"/>
    <property type="match status" value="1"/>
</dbReference>